<keyword evidence="3" id="KW-1185">Reference proteome</keyword>
<proteinExistence type="predicted"/>
<dbReference type="EMBL" id="WIXO01000001">
    <property type="protein sequence ID" value="MTE21663.1"/>
    <property type="molecule type" value="Genomic_DNA"/>
</dbReference>
<evidence type="ECO:0000313" key="2">
    <source>
        <dbReference type="EMBL" id="MTE21663.1"/>
    </source>
</evidence>
<name>A0A6G2BHX4_9ACTN</name>
<dbReference type="Proteomes" id="UP000473014">
    <property type="component" value="Unassembled WGS sequence"/>
</dbReference>
<evidence type="ECO:0000313" key="3">
    <source>
        <dbReference type="Proteomes" id="UP000473014"/>
    </source>
</evidence>
<feature type="domain" description="DUF397" evidence="1">
    <location>
        <begin position="25"/>
        <end position="60"/>
    </location>
</feature>
<comment type="caution">
    <text evidence="2">The sequence shown here is derived from an EMBL/GenBank/DDBJ whole genome shotgun (WGS) entry which is preliminary data.</text>
</comment>
<dbReference type="InterPro" id="IPR007278">
    <property type="entry name" value="DUF397"/>
</dbReference>
<accession>A0A6G2BHX4</accession>
<dbReference type="OrthoDB" id="4562195at2"/>
<reference evidence="2 3" key="1">
    <citation type="submission" date="2019-11" db="EMBL/GenBank/DDBJ databases">
        <authorList>
            <person name="Yuan L."/>
        </authorList>
    </citation>
    <scope>NUCLEOTIDE SEQUENCE [LARGE SCALE GENOMIC DNA]</scope>
    <source>
        <strain evidence="2 3">TRM43335</strain>
    </source>
</reference>
<evidence type="ECO:0000259" key="1">
    <source>
        <dbReference type="Pfam" id="PF04149"/>
    </source>
</evidence>
<dbReference type="AlphaFoldDB" id="A0A6G2BHX4"/>
<sequence length="63" mass="6705">MTGGKSLPPPPARGADRAADAPVALEVAYRPETVYVRDSKEQDGPILSVSPAAWTNFLTHTAR</sequence>
<gene>
    <name evidence="2" type="ORF">F0L17_21615</name>
</gene>
<organism evidence="2 3">
    <name type="scientific">Streptomyces taklimakanensis</name>
    <dbReference type="NCBI Taxonomy" id="2569853"/>
    <lineage>
        <taxon>Bacteria</taxon>
        <taxon>Bacillati</taxon>
        <taxon>Actinomycetota</taxon>
        <taxon>Actinomycetes</taxon>
        <taxon>Kitasatosporales</taxon>
        <taxon>Streptomycetaceae</taxon>
        <taxon>Streptomyces</taxon>
    </lineage>
</organism>
<dbReference type="Pfam" id="PF04149">
    <property type="entry name" value="DUF397"/>
    <property type="match status" value="1"/>
</dbReference>
<protein>
    <submittedName>
        <fullName evidence="2">DUF397 domain-containing protein</fullName>
    </submittedName>
</protein>